<accession>A0A1D8NI74</accession>
<evidence type="ECO:0000313" key="15">
    <source>
        <dbReference type="Proteomes" id="UP000182444"/>
    </source>
</evidence>
<dbReference type="InterPro" id="IPR013112">
    <property type="entry name" value="FAD-bd_8"/>
</dbReference>
<dbReference type="PROSITE" id="PS51384">
    <property type="entry name" value="FAD_FR"/>
    <property type="match status" value="1"/>
</dbReference>
<dbReference type="InterPro" id="IPR017938">
    <property type="entry name" value="Riboflavin_synthase-like_b-brl"/>
</dbReference>
<dbReference type="GO" id="GO:0006879">
    <property type="term" value="P:intracellular iron ion homeostasis"/>
    <property type="evidence" value="ECO:0007669"/>
    <property type="project" value="TreeGrafter"/>
</dbReference>
<dbReference type="InterPro" id="IPR017927">
    <property type="entry name" value="FAD-bd_FR_type"/>
</dbReference>
<dbReference type="GO" id="GO:0015677">
    <property type="term" value="P:copper ion import"/>
    <property type="evidence" value="ECO:0007669"/>
    <property type="project" value="TreeGrafter"/>
</dbReference>
<dbReference type="Gene3D" id="3.40.50.80">
    <property type="entry name" value="Nucleotide-binding domain of ferredoxin-NADP reductase (FNR) module"/>
    <property type="match status" value="1"/>
</dbReference>
<feature type="transmembrane region" description="Helical" evidence="12">
    <location>
        <begin position="463"/>
        <end position="483"/>
    </location>
</feature>
<dbReference type="SUPFAM" id="SSF52343">
    <property type="entry name" value="Ferredoxin reductase-like, C-terminal NADP-linked domain"/>
    <property type="match status" value="1"/>
</dbReference>
<evidence type="ECO:0000256" key="7">
    <source>
        <dbReference type="ARBA" id="ARBA00022827"/>
    </source>
</evidence>
<dbReference type="SFLD" id="SFLDS00052">
    <property type="entry name" value="Ferric_Reductase_Domain"/>
    <property type="match status" value="1"/>
</dbReference>
<dbReference type="GO" id="GO:0052851">
    <property type="term" value="F:ferric-chelate reductase (NADPH) activity"/>
    <property type="evidence" value="ECO:0007669"/>
    <property type="project" value="UniProtKB-EC"/>
</dbReference>
<evidence type="ECO:0000256" key="11">
    <source>
        <dbReference type="ARBA" id="ARBA00048483"/>
    </source>
</evidence>
<dbReference type="InterPro" id="IPR039261">
    <property type="entry name" value="FNR_nucleotide-bd"/>
</dbReference>
<dbReference type="PANTHER" id="PTHR32361:SF28">
    <property type="entry name" value="FRP1P"/>
    <property type="match status" value="1"/>
</dbReference>
<evidence type="ECO:0000256" key="6">
    <source>
        <dbReference type="ARBA" id="ARBA00022692"/>
    </source>
</evidence>
<dbReference type="GeneID" id="2912839"/>
<feature type="transmembrane region" description="Helical" evidence="12">
    <location>
        <begin position="111"/>
        <end position="130"/>
    </location>
</feature>
<dbReference type="InterPro" id="IPR013130">
    <property type="entry name" value="Fe3_Rdtase_TM_dom"/>
</dbReference>
<dbReference type="Pfam" id="PF08022">
    <property type="entry name" value="FAD_binding_8"/>
    <property type="match status" value="1"/>
</dbReference>
<keyword evidence="7" id="KW-0274">FAD</keyword>
<evidence type="ECO:0000256" key="5">
    <source>
        <dbReference type="ARBA" id="ARBA00022630"/>
    </source>
</evidence>
<keyword evidence="5" id="KW-0285">Flavoprotein</keyword>
<keyword evidence="3" id="KW-0813">Transport</keyword>
<dbReference type="Proteomes" id="UP000182444">
    <property type="component" value="Chromosome 1E"/>
</dbReference>
<evidence type="ECO:0000256" key="3">
    <source>
        <dbReference type="ARBA" id="ARBA00022448"/>
    </source>
</evidence>
<dbReference type="SUPFAM" id="SSF63380">
    <property type="entry name" value="Riboflavin synthase domain-like"/>
    <property type="match status" value="1"/>
</dbReference>
<feature type="transmembrane region" description="Helical" evidence="12">
    <location>
        <begin position="206"/>
        <end position="227"/>
    </location>
</feature>
<dbReference type="PANTHER" id="PTHR32361">
    <property type="entry name" value="FERRIC/CUPRIC REDUCTASE TRANSMEMBRANE COMPONENT"/>
    <property type="match status" value="1"/>
</dbReference>
<dbReference type="EC" id="1.16.1.9" evidence="2"/>
<organism evidence="14 15">
    <name type="scientific">Yarrowia lipolytica</name>
    <name type="common">Candida lipolytica</name>
    <dbReference type="NCBI Taxonomy" id="4952"/>
    <lineage>
        <taxon>Eukaryota</taxon>
        <taxon>Fungi</taxon>
        <taxon>Dikarya</taxon>
        <taxon>Ascomycota</taxon>
        <taxon>Saccharomycotina</taxon>
        <taxon>Dipodascomycetes</taxon>
        <taxon>Dipodascales</taxon>
        <taxon>Dipodascales incertae sedis</taxon>
        <taxon>Yarrowia</taxon>
    </lineage>
</organism>
<reference evidence="14 15" key="1">
    <citation type="journal article" date="2016" name="PLoS ONE">
        <title>Sequence Assembly of Yarrowia lipolytica Strain W29/CLIB89 Shows Transposable Element Diversity.</title>
        <authorList>
            <person name="Magnan C."/>
            <person name="Yu J."/>
            <person name="Chang I."/>
            <person name="Jahn E."/>
            <person name="Kanomata Y."/>
            <person name="Wu J."/>
            <person name="Zeller M."/>
            <person name="Oakes M."/>
            <person name="Baldi P."/>
            <person name="Sandmeyer S."/>
        </authorList>
    </citation>
    <scope>NUCLEOTIDE SEQUENCE [LARGE SCALE GENOMIC DNA]</scope>
    <source>
        <strain evidence="15">CLIB89(W29)</strain>
    </source>
</reference>
<feature type="domain" description="FAD-binding FR-type" evidence="13">
    <location>
        <begin position="280"/>
        <end position="439"/>
    </location>
</feature>
<dbReference type="CDD" id="cd06186">
    <property type="entry name" value="NOX_Duox_like_FAD_NADP"/>
    <property type="match status" value="1"/>
</dbReference>
<dbReference type="OrthoDB" id="17725at2759"/>
<protein>
    <recommendedName>
        <fullName evidence="2">ferric-chelate reductase (NADPH)</fullName>
        <ecNumber evidence="2">1.16.1.9</ecNumber>
    </recommendedName>
</protein>
<dbReference type="EMBL" id="CP017557">
    <property type="protein sequence ID" value="AOW05331.1"/>
    <property type="molecule type" value="Genomic_DNA"/>
</dbReference>
<keyword evidence="4" id="KW-1003">Cell membrane</keyword>
<feature type="transmembrane region" description="Helical" evidence="12">
    <location>
        <begin position="176"/>
        <end position="200"/>
    </location>
</feature>
<dbReference type="GO" id="GO:0005886">
    <property type="term" value="C:plasma membrane"/>
    <property type="evidence" value="ECO:0007669"/>
    <property type="project" value="UniProtKB-SubCell"/>
</dbReference>
<sequence length="581" mass="66194">MPRILARTHPGSDPNSYPIWRGKNPFEDEQETEKLAAAIFKSRDYATYYAWTLAGLLVLHVMRYQGRKLLALLQKKEHNNKKKSLFGRLRIFHKIDQCLLYHPEGEGRLDVATHLVTLIFMAATAFLLFYNITHFIVFGFRTGFVIAINFPMLYILGAKKTPLSFLVGWSYDQLNIFHQVVGMCCVYAAVMHAAVFAYYFNPMYLITEFWSIMGILAFVAFVVIGLTSRQKFRENHYEIFYVVHLVGMLASLVGLYYHIPIAKPFALAAGASVVYDRVARAADGYRVARAYLELHSGDTIVVKIPKNQPRELLGSLSYYPSSWNPLNVGILITNGLIHTLNFFIGLFNRQTKLKWHSGQHMFITFLRCRLFESHPFTISSNYDHEDNLEFIIRVRKGFTKSLKEKLLAQMSANGLSEADSRKISWTVILHGPYGVKPLGLFQPPAPQEIAATENSCLVQQRKIVLIAGGSGVAFTFPLMLQLAHQKREVEFIWIVPDRTFATWVDLSHPRVQNASVLIHETKTQGRPDITEMVQSRLKGSSSCDWVCVCGPDMLLRQVRNNVAELRGNGQNVELFAERFGW</sequence>
<gene>
    <name evidence="14" type="ORF">YALI1_E15521g</name>
</gene>
<evidence type="ECO:0000256" key="2">
    <source>
        <dbReference type="ARBA" id="ARBA00012668"/>
    </source>
</evidence>
<evidence type="ECO:0000256" key="9">
    <source>
        <dbReference type="ARBA" id="ARBA00023065"/>
    </source>
</evidence>
<dbReference type="AlphaFoldDB" id="A0A1D8NI74"/>
<evidence type="ECO:0000256" key="8">
    <source>
        <dbReference type="ARBA" id="ARBA00022989"/>
    </source>
</evidence>
<proteinExistence type="predicted"/>
<name>A0A1D8NI74_YARLL</name>
<evidence type="ECO:0000256" key="1">
    <source>
        <dbReference type="ARBA" id="ARBA00004651"/>
    </source>
</evidence>
<comment type="catalytic activity">
    <reaction evidence="11">
        <text>2 a Fe(II)-siderophore + NADP(+) + H(+) = 2 a Fe(III)-siderophore + NADPH</text>
        <dbReference type="Rhea" id="RHEA:28795"/>
        <dbReference type="Rhea" id="RHEA-COMP:11342"/>
        <dbReference type="Rhea" id="RHEA-COMP:11344"/>
        <dbReference type="ChEBI" id="CHEBI:15378"/>
        <dbReference type="ChEBI" id="CHEBI:29033"/>
        <dbReference type="ChEBI" id="CHEBI:29034"/>
        <dbReference type="ChEBI" id="CHEBI:57783"/>
        <dbReference type="ChEBI" id="CHEBI:58349"/>
        <dbReference type="EC" id="1.16.1.9"/>
    </reaction>
</comment>
<evidence type="ECO:0000256" key="4">
    <source>
        <dbReference type="ARBA" id="ARBA00022475"/>
    </source>
</evidence>
<keyword evidence="6 12" id="KW-0812">Transmembrane</keyword>
<evidence type="ECO:0000256" key="12">
    <source>
        <dbReference type="SAM" id="Phobius"/>
    </source>
</evidence>
<dbReference type="eggNOG" id="KOG0039">
    <property type="taxonomic scope" value="Eukaryota"/>
</dbReference>
<keyword evidence="8 12" id="KW-1133">Transmembrane helix</keyword>
<dbReference type="InterPro" id="IPR051410">
    <property type="entry name" value="Ferric/Cupric_Reductase"/>
</dbReference>
<keyword evidence="9" id="KW-0406">Ion transport</keyword>
<feature type="transmembrane region" description="Helical" evidence="12">
    <location>
        <begin position="136"/>
        <end position="156"/>
    </location>
</feature>
<dbReference type="VEuPathDB" id="FungiDB:YALI0_E12551g"/>
<dbReference type="GO" id="GO:0006826">
    <property type="term" value="P:iron ion transport"/>
    <property type="evidence" value="ECO:0007669"/>
    <property type="project" value="TreeGrafter"/>
</dbReference>
<dbReference type="KEGG" id="yli:2912839"/>
<keyword evidence="10 12" id="KW-0472">Membrane</keyword>
<dbReference type="RefSeq" id="XP_503868.3">
    <property type="nucleotide sequence ID" value="XM_503868.4"/>
</dbReference>
<evidence type="ECO:0000256" key="10">
    <source>
        <dbReference type="ARBA" id="ARBA00023136"/>
    </source>
</evidence>
<dbReference type="VEuPathDB" id="FungiDB:YALI1_E15521g"/>
<feature type="transmembrane region" description="Helical" evidence="12">
    <location>
        <begin position="48"/>
        <end position="66"/>
    </location>
</feature>
<evidence type="ECO:0000259" key="13">
    <source>
        <dbReference type="PROSITE" id="PS51384"/>
    </source>
</evidence>
<feature type="transmembrane region" description="Helical" evidence="12">
    <location>
        <begin position="239"/>
        <end position="259"/>
    </location>
</feature>
<dbReference type="Pfam" id="PF01794">
    <property type="entry name" value="Ferric_reduct"/>
    <property type="match status" value="1"/>
</dbReference>
<comment type="subcellular location">
    <subcellularLocation>
        <location evidence="1">Cell membrane</location>
        <topology evidence="1">Multi-pass membrane protein</topology>
    </subcellularLocation>
</comment>
<evidence type="ECO:0000313" key="14">
    <source>
        <dbReference type="EMBL" id="AOW05331.1"/>
    </source>
</evidence>
<feature type="transmembrane region" description="Helical" evidence="12">
    <location>
        <begin position="326"/>
        <end position="347"/>
    </location>
</feature>